<comment type="caution">
    <text evidence="1">The sequence shown here is derived from an EMBL/GenBank/DDBJ whole genome shotgun (WGS) entry which is preliminary data.</text>
</comment>
<organism evidence="1 2">
    <name type="scientific">Colocasia esculenta</name>
    <name type="common">Wild taro</name>
    <name type="synonym">Arum esculentum</name>
    <dbReference type="NCBI Taxonomy" id="4460"/>
    <lineage>
        <taxon>Eukaryota</taxon>
        <taxon>Viridiplantae</taxon>
        <taxon>Streptophyta</taxon>
        <taxon>Embryophyta</taxon>
        <taxon>Tracheophyta</taxon>
        <taxon>Spermatophyta</taxon>
        <taxon>Magnoliopsida</taxon>
        <taxon>Liliopsida</taxon>
        <taxon>Araceae</taxon>
        <taxon>Aroideae</taxon>
        <taxon>Colocasieae</taxon>
        <taxon>Colocasia</taxon>
    </lineage>
</organism>
<dbReference type="EMBL" id="NMUH01004366">
    <property type="protein sequence ID" value="MQM09402.1"/>
    <property type="molecule type" value="Genomic_DNA"/>
</dbReference>
<name>A0A843WGE7_COLES</name>
<gene>
    <name evidence="1" type="ORF">Taro_042273</name>
</gene>
<dbReference type="Proteomes" id="UP000652761">
    <property type="component" value="Unassembled WGS sequence"/>
</dbReference>
<dbReference type="AlphaFoldDB" id="A0A843WGE7"/>
<evidence type="ECO:0000313" key="2">
    <source>
        <dbReference type="Proteomes" id="UP000652761"/>
    </source>
</evidence>
<keyword evidence="2" id="KW-1185">Reference proteome</keyword>
<protein>
    <submittedName>
        <fullName evidence="1">Uncharacterized protein</fullName>
    </submittedName>
</protein>
<sequence>MASSVSSVPQICVLHPRDWSVSPSGSSGPWATVPMAGSLVGAGGPGIGAVTVDMPPRRCRQVRELMEHHDTKPDESVAAEHVLLDAQSQQFE</sequence>
<accession>A0A843WGE7</accession>
<proteinExistence type="predicted"/>
<evidence type="ECO:0000313" key="1">
    <source>
        <dbReference type="EMBL" id="MQM09402.1"/>
    </source>
</evidence>
<reference evidence="1" key="1">
    <citation type="submission" date="2017-07" db="EMBL/GenBank/DDBJ databases">
        <title>Taro Niue Genome Assembly and Annotation.</title>
        <authorList>
            <person name="Atibalentja N."/>
            <person name="Keating K."/>
            <person name="Fields C.J."/>
        </authorList>
    </citation>
    <scope>NUCLEOTIDE SEQUENCE</scope>
    <source>
        <strain evidence="1">Niue_2</strain>
        <tissue evidence="1">Leaf</tissue>
    </source>
</reference>